<dbReference type="GO" id="GO:0000712">
    <property type="term" value="P:resolution of meiotic recombination intermediates"/>
    <property type="evidence" value="ECO:0007669"/>
    <property type="project" value="TreeGrafter"/>
</dbReference>
<dbReference type="PANTHER" id="PTHR10150">
    <property type="entry name" value="DNA REPAIR ENDONUCLEASE XPF"/>
    <property type="match status" value="1"/>
</dbReference>
<gene>
    <name evidence="4" type="ORF">GBAR_LOCUS6542</name>
</gene>
<comment type="caution">
    <text evidence="4">The sequence shown here is derived from an EMBL/GenBank/DDBJ whole genome shotgun (WGS) entry which is preliminary data.</text>
</comment>
<dbReference type="GO" id="GO:1901255">
    <property type="term" value="P:nucleotide-excision repair involved in interstrand cross-link repair"/>
    <property type="evidence" value="ECO:0007669"/>
    <property type="project" value="TreeGrafter"/>
</dbReference>
<keyword evidence="5" id="KW-1185">Reference proteome</keyword>
<sequence length="304" mass="34432">MMRGHPTNLNSSCVLVGGAYWSSSFIDSSLKSTLSTSWEEGAWPRWAGPGRGSRRLRGRHTTSSLQANLVNQEMEETGGALASIAVSGITVLFREEEDTAALYEGLGQAELQFSEDGSMKVAPPTSKEDHTHFRLLPEPVVVFHALEIAGEQPHQLHRVLDELRPRYVVMYDPDVRSVRQLEVYQSSHPETRVRVYFLLYDISVEEQRYLTALRREKEAFQQLIRERAQMVLPVDQGVGGAKDFTDHTHSRRAGGQSSEEKVIVDMREFRSSLPSLLHKRGINILPLTLEVSWPLFLTSHLWRP</sequence>
<evidence type="ECO:0000256" key="2">
    <source>
        <dbReference type="ARBA" id="ARBA00022801"/>
    </source>
</evidence>
<protein>
    <submittedName>
        <fullName evidence="4">DNA repair endonuclease XPF</fullName>
    </submittedName>
</protein>
<feature type="non-terminal residue" evidence="4">
    <location>
        <position position="304"/>
    </location>
</feature>
<evidence type="ECO:0000256" key="1">
    <source>
        <dbReference type="ARBA" id="ARBA00022763"/>
    </source>
</evidence>
<evidence type="ECO:0000256" key="3">
    <source>
        <dbReference type="ARBA" id="ARBA00023204"/>
    </source>
</evidence>
<dbReference type="PANTHER" id="PTHR10150:SF0">
    <property type="entry name" value="DNA REPAIR ENDONUCLEASE XPF"/>
    <property type="match status" value="1"/>
</dbReference>
<dbReference type="GO" id="GO:0003697">
    <property type="term" value="F:single-stranded DNA binding"/>
    <property type="evidence" value="ECO:0007669"/>
    <property type="project" value="TreeGrafter"/>
</dbReference>
<dbReference type="GO" id="GO:0000110">
    <property type="term" value="C:nucleotide-excision repair factor 1 complex"/>
    <property type="evidence" value="ECO:0007669"/>
    <property type="project" value="TreeGrafter"/>
</dbReference>
<keyword evidence="1" id="KW-0227">DNA damage</keyword>
<organism evidence="4 5">
    <name type="scientific">Geodia barretti</name>
    <name type="common">Barrett's horny sponge</name>
    <dbReference type="NCBI Taxonomy" id="519541"/>
    <lineage>
        <taxon>Eukaryota</taxon>
        <taxon>Metazoa</taxon>
        <taxon>Porifera</taxon>
        <taxon>Demospongiae</taxon>
        <taxon>Heteroscleromorpha</taxon>
        <taxon>Tetractinellida</taxon>
        <taxon>Astrophorina</taxon>
        <taxon>Geodiidae</taxon>
        <taxon>Geodia</taxon>
    </lineage>
</organism>
<proteinExistence type="predicted"/>
<dbReference type="GO" id="GO:0000724">
    <property type="term" value="P:double-strand break repair via homologous recombination"/>
    <property type="evidence" value="ECO:0007669"/>
    <property type="project" value="TreeGrafter"/>
</dbReference>
<dbReference type="Gene3D" id="3.40.50.10130">
    <property type="match status" value="1"/>
</dbReference>
<keyword evidence="4" id="KW-0540">Nuclease</keyword>
<evidence type="ECO:0000313" key="4">
    <source>
        <dbReference type="EMBL" id="CAI8009790.1"/>
    </source>
</evidence>
<dbReference type="GO" id="GO:0003684">
    <property type="term" value="F:damaged DNA binding"/>
    <property type="evidence" value="ECO:0007669"/>
    <property type="project" value="TreeGrafter"/>
</dbReference>
<dbReference type="EMBL" id="CASHTH010000992">
    <property type="protein sequence ID" value="CAI8009790.1"/>
    <property type="molecule type" value="Genomic_DNA"/>
</dbReference>
<reference evidence="4" key="1">
    <citation type="submission" date="2023-03" db="EMBL/GenBank/DDBJ databases">
        <authorList>
            <person name="Steffen K."/>
            <person name="Cardenas P."/>
        </authorList>
    </citation>
    <scope>NUCLEOTIDE SEQUENCE</scope>
</reference>
<keyword evidence="3" id="KW-0234">DNA repair</keyword>
<dbReference type="Proteomes" id="UP001174909">
    <property type="component" value="Unassembled WGS sequence"/>
</dbReference>
<keyword evidence="2" id="KW-0378">Hydrolase</keyword>
<accession>A0AA35WCN6</accession>
<keyword evidence="4" id="KW-0255">Endonuclease</keyword>
<name>A0AA35WCN6_GEOBA</name>
<dbReference type="AlphaFoldDB" id="A0AA35WCN6"/>
<dbReference type="GO" id="GO:0000014">
    <property type="term" value="F:single-stranded DNA endodeoxyribonuclease activity"/>
    <property type="evidence" value="ECO:0007669"/>
    <property type="project" value="TreeGrafter"/>
</dbReference>
<evidence type="ECO:0000313" key="5">
    <source>
        <dbReference type="Proteomes" id="UP001174909"/>
    </source>
</evidence>